<gene>
    <name evidence="1" type="ORF">EBO34_07625</name>
</gene>
<dbReference type="InterPro" id="IPR021415">
    <property type="entry name" value="SAV0927-like"/>
</dbReference>
<sequence length="97" mass="11259">MKWDRLYDEVEQVNVRFVGVATEYHRYDFAIMYTNMFFGKALVTCMQTGRSTLLCLDDTQEAEAIQKAFHIKQLDEAEQIGAFLQGELPPVTIVEQY</sequence>
<organism evidence="1 2">
    <name type="scientific">Alteribacter keqinensis</name>
    <dbReference type="NCBI Taxonomy" id="2483800"/>
    <lineage>
        <taxon>Bacteria</taxon>
        <taxon>Bacillati</taxon>
        <taxon>Bacillota</taxon>
        <taxon>Bacilli</taxon>
        <taxon>Bacillales</taxon>
        <taxon>Bacillaceae</taxon>
        <taxon>Alteribacter</taxon>
    </lineage>
</organism>
<dbReference type="EMBL" id="RHIB01000001">
    <property type="protein sequence ID" value="RNA69793.1"/>
    <property type="molecule type" value="Genomic_DNA"/>
</dbReference>
<keyword evidence="2" id="KW-1185">Reference proteome</keyword>
<dbReference type="RefSeq" id="WP_122897305.1">
    <property type="nucleotide sequence ID" value="NZ_RHIB01000001.1"/>
</dbReference>
<dbReference type="AlphaFoldDB" id="A0A3M7TWD8"/>
<proteinExistence type="predicted"/>
<protein>
    <submittedName>
        <fullName evidence="1">DUF3055 domain-containing protein</fullName>
    </submittedName>
</protein>
<evidence type="ECO:0000313" key="1">
    <source>
        <dbReference type="EMBL" id="RNA69793.1"/>
    </source>
</evidence>
<accession>A0A3M7TWD8</accession>
<dbReference type="Proteomes" id="UP000278746">
    <property type="component" value="Unassembled WGS sequence"/>
</dbReference>
<dbReference type="Pfam" id="PF11256">
    <property type="entry name" value="SAV0927-like"/>
    <property type="match status" value="1"/>
</dbReference>
<dbReference type="OrthoDB" id="2353476at2"/>
<comment type="caution">
    <text evidence="1">The sequence shown here is derived from an EMBL/GenBank/DDBJ whole genome shotgun (WGS) entry which is preliminary data.</text>
</comment>
<reference evidence="1 2" key="1">
    <citation type="submission" date="2018-10" db="EMBL/GenBank/DDBJ databases">
        <title>Bacillus Keqinensis sp. nov., a moderately halophilic bacterium isolated from a saline-alkaline lake.</title>
        <authorList>
            <person name="Wang H."/>
        </authorList>
    </citation>
    <scope>NUCLEOTIDE SEQUENCE [LARGE SCALE GENOMIC DNA]</scope>
    <source>
        <strain evidence="1 2">KQ-3</strain>
    </source>
</reference>
<evidence type="ECO:0000313" key="2">
    <source>
        <dbReference type="Proteomes" id="UP000278746"/>
    </source>
</evidence>
<name>A0A3M7TWD8_9BACI</name>